<evidence type="ECO:0000313" key="1">
    <source>
        <dbReference type="EMBL" id="GHH85458.1"/>
    </source>
</evidence>
<dbReference type="AlphaFoldDB" id="A0A919GK29"/>
<keyword evidence="2" id="KW-1185">Reference proteome</keyword>
<proteinExistence type="predicted"/>
<gene>
    <name evidence="1" type="ORF">GCM10017771_18400</name>
</gene>
<evidence type="ECO:0000313" key="2">
    <source>
        <dbReference type="Proteomes" id="UP000603227"/>
    </source>
</evidence>
<comment type="caution">
    <text evidence="1">The sequence shown here is derived from an EMBL/GenBank/DDBJ whole genome shotgun (WGS) entry which is preliminary data.</text>
</comment>
<protein>
    <submittedName>
        <fullName evidence="1">Uncharacterized protein</fullName>
    </submittedName>
</protein>
<name>A0A919GK29_9ACTN</name>
<reference evidence="1" key="2">
    <citation type="submission" date="2020-09" db="EMBL/GenBank/DDBJ databases">
        <authorList>
            <person name="Sun Q."/>
            <person name="Zhou Y."/>
        </authorList>
    </citation>
    <scope>NUCLEOTIDE SEQUENCE</scope>
    <source>
        <strain evidence="1">CGMCC 4.7403</strain>
    </source>
</reference>
<dbReference type="EMBL" id="BNAT01000005">
    <property type="protein sequence ID" value="GHH85458.1"/>
    <property type="molecule type" value="Genomic_DNA"/>
</dbReference>
<sequence length="44" mass="4309">MSAALSCITAAVVGVIANLALNFAEHALFTSLALPPALTGLPGT</sequence>
<organism evidence="1 2">
    <name type="scientific">Streptomyces capitiformicae</name>
    <dbReference type="NCBI Taxonomy" id="2014920"/>
    <lineage>
        <taxon>Bacteria</taxon>
        <taxon>Bacillati</taxon>
        <taxon>Actinomycetota</taxon>
        <taxon>Actinomycetes</taxon>
        <taxon>Kitasatosporales</taxon>
        <taxon>Streptomycetaceae</taxon>
        <taxon>Streptomyces</taxon>
    </lineage>
</organism>
<dbReference type="RefSeq" id="WP_268257013.1">
    <property type="nucleotide sequence ID" value="NZ_BNAT01000005.1"/>
</dbReference>
<reference evidence="1" key="1">
    <citation type="journal article" date="2014" name="Int. J. Syst. Evol. Microbiol.">
        <title>Complete genome sequence of Corynebacterium casei LMG S-19264T (=DSM 44701T), isolated from a smear-ripened cheese.</title>
        <authorList>
            <consortium name="US DOE Joint Genome Institute (JGI-PGF)"/>
            <person name="Walter F."/>
            <person name="Albersmeier A."/>
            <person name="Kalinowski J."/>
            <person name="Ruckert C."/>
        </authorList>
    </citation>
    <scope>NUCLEOTIDE SEQUENCE</scope>
    <source>
        <strain evidence="1">CGMCC 4.7403</strain>
    </source>
</reference>
<accession>A0A919GK29</accession>
<dbReference type="Proteomes" id="UP000603227">
    <property type="component" value="Unassembled WGS sequence"/>
</dbReference>